<evidence type="ECO:0000313" key="4">
    <source>
        <dbReference type="Proteomes" id="UP000015101"/>
    </source>
</evidence>
<organism evidence="3 4">
    <name type="scientific">Helobdella robusta</name>
    <name type="common">Californian leech</name>
    <dbReference type="NCBI Taxonomy" id="6412"/>
    <lineage>
        <taxon>Eukaryota</taxon>
        <taxon>Metazoa</taxon>
        <taxon>Spiralia</taxon>
        <taxon>Lophotrochozoa</taxon>
        <taxon>Annelida</taxon>
        <taxon>Clitellata</taxon>
        <taxon>Hirudinea</taxon>
        <taxon>Rhynchobdellida</taxon>
        <taxon>Glossiphoniidae</taxon>
        <taxon>Helobdella</taxon>
    </lineage>
</organism>
<evidence type="ECO:0000313" key="2">
    <source>
        <dbReference type="EMBL" id="ESO01087.1"/>
    </source>
</evidence>
<reference evidence="2 4" key="2">
    <citation type="journal article" date="2013" name="Nature">
        <title>Insights into bilaterian evolution from three spiralian genomes.</title>
        <authorList>
            <person name="Simakov O."/>
            <person name="Marletaz F."/>
            <person name="Cho S.J."/>
            <person name="Edsinger-Gonzales E."/>
            <person name="Havlak P."/>
            <person name="Hellsten U."/>
            <person name="Kuo D.H."/>
            <person name="Larsson T."/>
            <person name="Lv J."/>
            <person name="Arendt D."/>
            <person name="Savage R."/>
            <person name="Osoegawa K."/>
            <person name="de Jong P."/>
            <person name="Grimwood J."/>
            <person name="Chapman J.A."/>
            <person name="Shapiro H."/>
            <person name="Aerts A."/>
            <person name="Otillar R.P."/>
            <person name="Terry A.Y."/>
            <person name="Boore J.L."/>
            <person name="Grigoriev I.V."/>
            <person name="Lindberg D.R."/>
            <person name="Seaver E.C."/>
            <person name="Weisblat D.A."/>
            <person name="Putnam N.H."/>
            <person name="Rokhsar D.S."/>
        </authorList>
    </citation>
    <scope>NUCLEOTIDE SEQUENCE</scope>
</reference>
<dbReference type="InParanoid" id="T1F8V6"/>
<keyword evidence="4" id="KW-1185">Reference proteome</keyword>
<dbReference type="EMBL" id="AMQM01005151">
    <property type="status" value="NOT_ANNOTATED_CDS"/>
    <property type="molecule type" value="Genomic_DNA"/>
</dbReference>
<dbReference type="EnsemblMetazoa" id="HelroT175114">
    <property type="protein sequence ID" value="HelroP175114"/>
    <property type="gene ID" value="HelroG175114"/>
</dbReference>
<evidence type="ECO:0000256" key="1">
    <source>
        <dbReference type="SAM" id="MobiDB-lite"/>
    </source>
</evidence>
<proteinExistence type="predicted"/>
<dbReference type="AlphaFoldDB" id="T1F8V6"/>
<dbReference type="HOGENOM" id="CLU_1338863_0_0_1"/>
<dbReference type="RefSeq" id="XP_009020799.1">
    <property type="nucleotide sequence ID" value="XM_009022551.1"/>
</dbReference>
<reference evidence="4" key="1">
    <citation type="submission" date="2012-12" db="EMBL/GenBank/DDBJ databases">
        <authorList>
            <person name="Hellsten U."/>
            <person name="Grimwood J."/>
            <person name="Chapman J.A."/>
            <person name="Shapiro H."/>
            <person name="Aerts A."/>
            <person name="Otillar R.P."/>
            <person name="Terry A.Y."/>
            <person name="Boore J.L."/>
            <person name="Simakov O."/>
            <person name="Marletaz F."/>
            <person name="Cho S.-J."/>
            <person name="Edsinger-Gonzales E."/>
            <person name="Havlak P."/>
            <person name="Kuo D.-H."/>
            <person name="Larsson T."/>
            <person name="Lv J."/>
            <person name="Arendt D."/>
            <person name="Savage R."/>
            <person name="Osoegawa K."/>
            <person name="de Jong P."/>
            <person name="Lindberg D.R."/>
            <person name="Seaver E.C."/>
            <person name="Weisblat D.A."/>
            <person name="Putnam N.H."/>
            <person name="Grigoriev I.V."/>
            <person name="Rokhsar D.S."/>
        </authorList>
    </citation>
    <scope>NUCLEOTIDE SEQUENCE</scope>
</reference>
<accession>T1F8V6</accession>
<gene>
    <name evidence="3" type="primary">20205255</name>
    <name evidence="2" type="ORF">HELRODRAFT_175114</name>
</gene>
<dbReference type="CTD" id="20205255"/>
<feature type="region of interest" description="Disordered" evidence="1">
    <location>
        <begin position="143"/>
        <end position="173"/>
    </location>
</feature>
<reference evidence="3" key="3">
    <citation type="submission" date="2015-06" db="UniProtKB">
        <authorList>
            <consortium name="EnsemblMetazoa"/>
        </authorList>
    </citation>
    <scope>IDENTIFICATION</scope>
</reference>
<dbReference type="KEGG" id="hro:HELRODRAFT_175114"/>
<evidence type="ECO:0000313" key="3">
    <source>
        <dbReference type="EnsemblMetazoa" id="HelroP175114"/>
    </source>
</evidence>
<dbReference type="EMBL" id="KB096830">
    <property type="protein sequence ID" value="ESO01087.1"/>
    <property type="molecule type" value="Genomic_DNA"/>
</dbReference>
<dbReference type="GeneID" id="20205255"/>
<dbReference type="Proteomes" id="UP000015101">
    <property type="component" value="Unassembled WGS sequence"/>
</dbReference>
<feature type="compositionally biased region" description="Low complexity" evidence="1">
    <location>
        <begin position="143"/>
        <end position="159"/>
    </location>
</feature>
<protein>
    <submittedName>
        <fullName evidence="2 3">Uncharacterized protein</fullName>
    </submittedName>
</protein>
<name>T1F8V6_HELRO</name>
<sequence>MNSSNEVMLRFKNSANPYPASSKLTSLQAEQRHLMPSHADLTMAAPSPGHLFQNFPSQLSINSSTPERSFQKDLVAGAFRPKDYLANFNTLFNSMGFYPAPSISNVDRSKHTFKKRKSTRWSIAHVKIAWEIHMDQQKKLSTTITTAPSLTSSSSSTPSKKLVPDKNDCENSSLSDKNKWLKINSEKVLLEENYQKAVYFYGGNK</sequence>